<sequence>MTPLSVPSDHPRRRVGSRRAVGSATALALACLLAVPLTPVTRADAAPRVAVAPDAVICDIYCDARDPGLAAGDRTPVSAVVHGRTLRLHISDPDVMGWGSIEGGRAGDEVWLDRSFDGGRTWASGSRLGATTIPAGSAGWRTQMYNVDDWNNLGIGALRVCGKAGDRPEIACTGWARNDRNAGSRSTAAATALMMLWDRNTGLFETNGWWTGANALTAVIDNARISGMGSYRYVIAQTYDKNVNARDGQFRNEYLDDTGWWGLAWIAAYDLTGDSRYLNTARADADHMRAYWTSKCGGGVQWNTGIAYKNAITNELYIQLNAALHNRIPGDTTYLQRAREGWDWFRASGMINSGNLVNDGLNDSCANNGQPTWTYNQGVILGALAELHRATGDATLLTTARSLANASTSSTYLNPGGVLREVNEGDDCDSDGASFKGAYVRGLGKLNAALGDRPYSAYLDRQADTAYANDRDSLNMYGPHWNGPRVLVSSGHGCQHGALDLLNAAQAS</sequence>
<dbReference type="GO" id="GO:0016787">
    <property type="term" value="F:hydrolase activity"/>
    <property type="evidence" value="ECO:0007669"/>
    <property type="project" value="UniProtKB-KW"/>
</dbReference>
<dbReference type="EMBL" id="JBHSFI010000009">
    <property type="protein sequence ID" value="MFC4631754.1"/>
    <property type="molecule type" value="Genomic_DNA"/>
</dbReference>
<dbReference type="InterPro" id="IPR008928">
    <property type="entry name" value="6-hairpin_glycosidase_sf"/>
</dbReference>
<dbReference type="Gene3D" id="1.50.10.20">
    <property type="match status" value="1"/>
</dbReference>
<reference evidence="2" key="1">
    <citation type="journal article" date="2019" name="Int. J. Syst. Evol. Microbiol.">
        <title>The Global Catalogue of Microorganisms (GCM) 10K type strain sequencing project: providing services to taxonomists for standard genome sequencing and annotation.</title>
        <authorList>
            <consortium name="The Broad Institute Genomics Platform"/>
            <consortium name="The Broad Institute Genome Sequencing Center for Infectious Disease"/>
            <person name="Wu L."/>
            <person name="Ma J."/>
        </authorList>
    </citation>
    <scope>NUCLEOTIDE SEQUENCE [LARGE SCALE GENOMIC DNA]</scope>
    <source>
        <strain evidence="2">CCUG 42722</strain>
    </source>
</reference>
<dbReference type="PANTHER" id="PTHR47791">
    <property type="entry name" value="MEIOTICALLY UP-REGULATED GENE 191 PROTEIN"/>
    <property type="match status" value="1"/>
</dbReference>
<dbReference type="SUPFAM" id="SSF48208">
    <property type="entry name" value="Six-hairpin glycosidases"/>
    <property type="match status" value="1"/>
</dbReference>
<gene>
    <name evidence="1" type="ORF">ACFO6V_26170</name>
</gene>
<dbReference type="PANTHER" id="PTHR47791:SF3">
    <property type="entry name" value="MEIOTICALLY UP-REGULATED GENE 191 PROTEIN"/>
    <property type="match status" value="1"/>
</dbReference>
<dbReference type="InterPro" id="IPR053169">
    <property type="entry name" value="MUG_Protein"/>
</dbReference>
<dbReference type="InterPro" id="IPR005198">
    <property type="entry name" value="Glyco_hydro_76"/>
</dbReference>
<keyword evidence="1" id="KW-0378">Hydrolase</keyword>
<dbReference type="Proteomes" id="UP001596011">
    <property type="component" value="Unassembled WGS sequence"/>
</dbReference>
<evidence type="ECO:0000313" key="2">
    <source>
        <dbReference type="Proteomes" id="UP001596011"/>
    </source>
</evidence>
<name>A0ABV9HNE0_9MICO</name>
<evidence type="ECO:0000313" key="1">
    <source>
        <dbReference type="EMBL" id="MFC4631754.1"/>
    </source>
</evidence>
<accession>A0ABV9HNE0</accession>
<protein>
    <submittedName>
        <fullName evidence="1">Glycoside hydrolase family 76 protein</fullName>
    </submittedName>
</protein>
<comment type="caution">
    <text evidence="1">The sequence shown here is derived from an EMBL/GenBank/DDBJ whole genome shotgun (WGS) entry which is preliminary data.</text>
</comment>
<keyword evidence="2" id="KW-1185">Reference proteome</keyword>
<dbReference type="RefSeq" id="WP_377141564.1">
    <property type="nucleotide sequence ID" value="NZ_JBHSFI010000009.1"/>
</dbReference>
<proteinExistence type="predicted"/>
<dbReference type="Pfam" id="PF03663">
    <property type="entry name" value="Glyco_hydro_76"/>
    <property type="match status" value="1"/>
</dbReference>
<organism evidence="1 2">
    <name type="scientific">Promicromonospora alba</name>
    <dbReference type="NCBI Taxonomy" id="1616110"/>
    <lineage>
        <taxon>Bacteria</taxon>
        <taxon>Bacillati</taxon>
        <taxon>Actinomycetota</taxon>
        <taxon>Actinomycetes</taxon>
        <taxon>Micrococcales</taxon>
        <taxon>Promicromonosporaceae</taxon>
        <taxon>Promicromonospora</taxon>
    </lineage>
</organism>